<feature type="domain" description="Rrp7 RRM-like N-terminal" evidence="3">
    <location>
        <begin position="14"/>
        <end position="83"/>
    </location>
</feature>
<dbReference type="Proteomes" id="UP000298138">
    <property type="component" value="Unassembled WGS sequence"/>
</dbReference>
<gene>
    <name evidence="4" type="ORF">EX30DRAFT_338657</name>
</gene>
<dbReference type="GO" id="GO:0006364">
    <property type="term" value="P:rRNA processing"/>
    <property type="evidence" value="ECO:0007669"/>
    <property type="project" value="TreeGrafter"/>
</dbReference>
<dbReference type="GO" id="GO:0032545">
    <property type="term" value="C:CURI complex"/>
    <property type="evidence" value="ECO:0007669"/>
    <property type="project" value="TreeGrafter"/>
</dbReference>
<dbReference type="InterPro" id="IPR040447">
    <property type="entry name" value="RRM_Rrp7"/>
</dbReference>
<evidence type="ECO:0008006" key="6">
    <source>
        <dbReference type="Google" id="ProtNLM"/>
    </source>
</evidence>
<dbReference type="InterPro" id="IPR035979">
    <property type="entry name" value="RBD_domain_sf"/>
</dbReference>
<dbReference type="EMBL" id="ML220113">
    <property type="protein sequence ID" value="TGZ84092.1"/>
    <property type="molecule type" value="Genomic_DNA"/>
</dbReference>
<evidence type="ECO:0000313" key="5">
    <source>
        <dbReference type="Proteomes" id="UP000298138"/>
    </source>
</evidence>
<name>A0A4S2N4A6_9PEZI</name>
<dbReference type="Gene3D" id="6.10.250.1770">
    <property type="match status" value="1"/>
</dbReference>
<dbReference type="Pfam" id="PF12923">
    <property type="entry name" value="RRP7"/>
    <property type="match status" value="1"/>
</dbReference>
<dbReference type="InParanoid" id="A0A4S2N4A6"/>
<dbReference type="InterPro" id="IPR024326">
    <property type="entry name" value="RRP7_C"/>
</dbReference>
<dbReference type="Pfam" id="PF17799">
    <property type="entry name" value="RRM_Rrp7"/>
    <property type="match status" value="1"/>
</dbReference>
<dbReference type="SUPFAM" id="SSF54928">
    <property type="entry name" value="RNA-binding domain, RBD"/>
    <property type="match status" value="1"/>
</dbReference>
<dbReference type="PANTHER" id="PTHR13191">
    <property type="entry name" value="RIBOSOMAL RNA PROCESSING PROTEIN 7-RELATED"/>
    <property type="match status" value="1"/>
</dbReference>
<dbReference type="InterPro" id="IPR040446">
    <property type="entry name" value="RRP7"/>
</dbReference>
<comment type="similarity">
    <text evidence="1">Belongs to the RRP7 family.</text>
</comment>
<protein>
    <recommendedName>
        <fullName evidence="6">RRM domain-containing protein</fullName>
    </recommendedName>
</protein>
<proteinExistence type="inferred from homology"/>
<keyword evidence="5" id="KW-1185">Reference proteome</keyword>
<dbReference type="STRING" id="341454.A0A4S2N4A6"/>
<dbReference type="OrthoDB" id="5390at2759"/>
<dbReference type="PANTHER" id="PTHR13191:SF0">
    <property type="entry name" value="RIBOSOMAL RNA-PROCESSING PROTEIN 7 HOMOLOG A-RELATED"/>
    <property type="match status" value="1"/>
</dbReference>
<accession>A0A4S2N4A6</accession>
<dbReference type="GO" id="GO:0034456">
    <property type="term" value="C:UTP-C complex"/>
    <property type="evidence" value="ECO:0007669"/>
    <property type="project" value="TreeGrafter"/>
</dbReference>
<dbReference type="AlphaFoldDB" id="A0A4S2N4A6"/>
<dbReference type="GO" id="GO:0000028">
    <property type="term" value="P:ribosomal small subunit assembly"/>
    <property type="evidence" value="ECO:0007669"/>
    <property type="project" value="TreeGrafter"/>
</dbReference>
<organism evidence="4 5">
    <name type="scientific">Ascodesmis nigricans</name>
    <dbReference type="NCBI Taxonomy" id="341454"/>
    <lineage>
        <taxon>Eukaryota</taxon>
        <taxon>Fungi</taxon>
        <taxon>Dikarya</taxon>
        <taxon>Ascomycota</taxon>
        <taxon>Pezizomycotina</taxon>
        <taxon>Pezizomycetes</taxon>
        <taxon>Pezizales</taxon>
        <taxon>Ascodesmidaceae</taxon>
        <taxon>Ascodesmis</taxon>
    </lineage>
</organism>
<dbReference type="FunCoup" id="A0A4S2N4A6">
    <property type="interactions" value="226"/>
</dbReference>
<evidence type="ECO:0000313" key="4">
    <source>
        <dbReference type="EMBL" id="TGZ84092.1"/>
    </source>
</evidence>
<evidence type="ECO:0000259" key="2">
    <source>
        <dbReference type="Pfam" id="PF12923"/>
    </source>
</evidence>
<reference evidence="4 5" key="1">
    <citation type="submission" date="2019-04" db="EMBL/GenBank/DDBJ databases">
        <title>Comparative genomics and transcriptomics to analyze fruiting body development in filamentous ascomycetes.</title>
        <authorList>
            <consortium name="DOE Joint Genome Institute"/>
            <person name="Lutkenhaus R."/>
            <person name="Traeger S."/>
            <person name="Breuer J."/>
            <person name="Kuo A."/>
            <person name="Lipzen A."/>
            <person name="Pangilinan J."/>
            <person name="Dilworth D."/>
            <person name="Sandor L."/>
            <person name="Poggeler S."/>
            <person name="Barry K."/>
            <person name="Grigoriev I.V."/>
            <person name="Nowrousian M."/>
        </authorList>
    </citation>
    <scope>NUCLEOTIDE SEQUENCE [LARGE SCALE GENOMIC DNA]</scope>
    <source>
        <strain evidence="4 5">CBS 389.68</strain>
    </source>
</reference>
<evidence type="ECO:0000256" key="1">
    <source>
        <dbReference type="ARBA" id="ARBA00006110"/>
    </source>
</evidence>
<feature type="domain" description="Ribosomal RNA-processing protein 7 C-terminal" evidence="2">
    <location>
        <begin position="155"/>
        <end position="263"/>
    </location>
</feature>
<dbReference type="GO" id="GO:0003676">
    <property type="term" value="F:nucleic acid binding"/>
    <property type="evidence" value="ECO:0007669"/>
    <property type="project" value="InterPro"/>
</dbReference>
<sequence>MPKIATKIAPDTLVLPLTLPPTPALSTSATHYLYLQRHSPSASSSSTSPSPDPTRSLYLINLPIDATTHSLRTLFTQLSNSRIEYTTLPEPTEPPAKLLRPGTNTIATFVDREGCDAALKAVAKIAKSPPSTATLWPGSKTPLGVERYRMLHTVRFPDVEVAKKSVDTFMAAFAAREEEERKAAARRRQVPDDDGFVTVTRGPKAVKVEKLKEEGEKEKGELKGFYRFQIREERKRKQLDLVREFERDRAEVEERKKRRRFVPEV</sequence>
<evidence type="ECO:0000259" key="3">
    <source>
        <dbReference type="Pfam" id="PF17799"/>
    </source>
</evidence>